<keyword evidence="2" id="KW-1185">Reference proteome</keyword>
<dbReference type="RefSeq" id="WP_024625679.1">
    <property type="nucleotide sequence ID" value="NZ_AYGX02000066.1"/>
</dbReference>
<organism evidence="1 2">
    <name type="scientific">Lactiplantibacillus fabifermentans DSM 21115</name>
    <dbReference type="NCBI Taxonomy" id="1413187"/>
    <lineage>
        <taxon>Bacteria</taxon>
        <taxon>Bacillati</taxon>
        <taxon>Bacillota</taxon>
        <taxon>Bacilli</taxon>
        <taxon>Lactobacillales</taxon>
        <taxon>Lactobacillaceae</taxon>
        <taxon>Lactiplantibacillus</taxon>
    </lineage>
</organism>
<evidence type="ECO:0000313" key="1">
    <source>
        <dbReference type="EMBL" id="KRO27843.1"/>
    </source>
</evidence>
<name>A0A0R2NVN8_9LACO</name>
<gene>
    <name evidence="1" type="ORF">DY78_GL002836</name>
</gene>
<dbReference type="EMBL" id="AYGX02000066">
    <property type="protein sequence ID" value="KRO27843.1"/>
    <property type="molecule type" value="Genomic_DNA"/>
</dbReference>
<protein>
    <submittedName>
        <fullName evidence="1">Uncharacterized protein</fullName>
    </submittedName>
</protein>
<dbReference type="AlphaFoldDB" id="A0A0R2NVN8"/>
<reference evidence="1 2" key="1">
    <citation type="journal article" date="2015" name="Genome Announc.">
        <title>Expanding the biotechnology potential of lactobacilli through comparative genomics of 213 strains and associated genera.</title>
        <authorList>
            <person name="Sun Z."/>
            <person name="Harris H.M."/>
            <person name="McCann A."/>
            <person name="Guo C."/>
            <person name="Argimon S."/>
            <person name="Zhang W."/>
            <person name="Yang X."/>
            <person name="Jeffery I.B."/>
            <person name="Cooney J.C."/>
            <person name="Kagawa T.F."/>
            <person name="Liu W."/>
            <person name="Song Y."/>
            <person name="Salvetti E."/>
            <person name="Wrobel A."/>
            <person name="Rasinkangas P."/>
            <person name="Parkhill J."/>
            <person name="Rea M.C."/>
            <person name="O'Sullivan O."/>
            <person name="Ritari J."/>
            <person name="Douillard F.P."/>
            <person name="Paul Ross R."/>
            <person name="Yang R."/>
            <person name="Briner A.E."/>
            <person name="Felis G.E."/>
            <person name="de Vos W.M."/>
            <person name="Barrangou R."/>
            <person name="Klaenhammer T.R."/>
            <person name="Caufield P.W."/>
            <person name="Cui Y."/>
            <person name="Zhang H."/>
            <person name="O'Toole P.W."/>
        </authorList>
    </citation>
    <scope>NUCLEOTIDE SEQUENCE [LARGE SCALE GENOMIC DNA]</scope>
    <source>
        <strain evidence="1 2">DSM 21115</strain>
    </source>
</reference>
<evidence type="ECO:0000313" key="2">
    <source>
        <dbReference type="Proteomes" id="UP000050920"/>
    </source>
</evidence>
<sequence length="294" mass="33966">MKISLAELLESSPIPPYADKKRAKVEKPKYASLGKDPKKETIIKSAIFKKAINDESFWLHSKGNGFLDDYLKDNENSNNKSSNNKGLNHETREYEWPTETVLALWAILVSYRYYAYHEFKPIKVGTAKPKNIEALLTAVERETIDYHHRNALKQIIVDLPDDARTQFNDVKRHVLDLVEALYFSVHHEMLSWDEIFDRANFPVTFRTMENRVKNPVYSIGGPKLQLDDAKQIIINSFYPQADDGASISRAVNILLPTQNQLKDSISKLERINVDYLPIKSQLELKKIIKRVHEL</sequence>
<dbReference type="Proteomes" id="UP000050920">
    <property type="component" value="Unassembled WGS sequence"/>
</dbReference>
<comment type="caution">
    <text evidence="1">The sequence shown here is derived from an EMBL/GenBank/DDBJ whole genome shotgun (WGS) entry which is preliminary data.</text>
</comment>
<proteinExistence type="predicted"/>
<accession>A0A0R2NVN8</accession>